<evidence type="ECO:0000256" key="1">
    <source>
        <dbReference type="SAM" id="Phobius"/>
    </source>
</evidence>
<accession>A0AA39K3U7</accession>
<gene>
    <name evidence="2" type="ORF">EV420DRAFT_1696533</name>
</gene>
<feature type="transmembrane region" description="Helical" evidence="1">
    <location>
        <begin position="110"/>
        <end position="129"/>
    </location>
</feature>
<evidence type="ECO:0008006" key="4">
    <source>
        <dbReference type="Google" id="ProtNLM"/>
    </source>
</evidence>
<reference evidence="2" key="1">
    <citation type="submission" date="2023-06" db="EMBL/GenBank/DDBJ databases">
        <authorList>
            <consortium name="Lawrence Berkeley National Laboratory"/>
            <person name="Ahrendt S."/>
            <person name="Sahu N."/>
            <person name="Indic B."/>
            <person name="Wong-Bajracharya J."/>
            <person name="Merenyi Z."/>
            <person name="Ke H.-M."/>
            <person name="Monk M."/>
            <person name="Kocsube S."/>
            <person name="Drula E."/>
            <person name="Lipzen A."/>
            <person name="Balint B."/>
            <person name="Henrissat B."/>
            <person name="Andreopoulos B."/>
            <person name="Martin F.M."/>
            <person name="Harder C.B."/>
            <person name="Rigling D."/>
            <person name="Ford K.L."/>
            <person name="Foster G.D."/>
            <person name="Pangilinan J."/>
            <person name="Papanicolaou A."/>
            <person name="Barry K."/>
            <person name="LaButti K."/>
            <person name="Viragh M."/>
            <person name="Koriabine M."/>
            <person name="Yan M."/>
            <person name="Riley R."/>
            <person name="Champramary S."/>
            <person name="Plett K.L."/>
            <person name="Tsai I.J."/>
            <person name="Slot J."/>
            <person name="Sipos G."/>
            <person name="Plett J."/>
            <person name="Nagy L.G."/>
            <person name="Grigoriev I.V."/>
        </authorList>
    </citation>
    <scope>NUCLEOTIDE SEQUENCE</scope>
    <source>
        <strain evidence="2">CCBAS 213</strain>
    </source>
</reference>
<feature type="transmembrane region" description="Helical" evidence="1">
    <location>
        <begin position="177"/>
        <end position="203"/>
    </location>
</feature>
<evidence type="ECO:0000313" key="3">
    <source>
        <dbReference type="Proteomes" id="UP001175211"/>
    </source>
</evidence>
<feature type="transmembrane region" description="Helical" evidence="1">
    <location>
        <begin position="64"/>
        <end position="90"/>
    </location>
</feature>
<feature type="transmembrane region" description="Helical" evidence="1">
    <location>
        <begin position="136"/>
        <end position="157"/>
    </location>
</feature>
<name>A0AA39K3U7_ARMTA</name>
<keyword evidence="3" id="KW-1185">Reference proteome</keyword>
<dbReference type="Proteomes" id="UP001175211">
    <property type="component" value="Unassembled WGS sequence"/>
</dbReference>
<dbReference type="AlphaFoldDB" id="A0AA39K3U7"/>
<organism evidence="2 3">
    <name type="scientific">Armillaria tabescens</name>
    <name type="common">Ringless honey mushroom</name>
    <name type="synonym">Agaricus tabescens</name>
    <dbReference type="NCBI Taxonomy" id="1929756"/>
    <lineage>
        <taxon>Eukaryota</taxon>
        <taxon>Fungi</taxon>
        <taxon>Dikarya</taxon>
        <taxon>Basidiomycota</taxon>
        <taxon>Agaricomycotina</taxon>
        <taxon>Agaricomycetes</taxon>
        <taxon>Agaricomycetidae</taxon>
        <taxon>Agaricales</taxon>
        <taxon>Marasmiineae</taxon>
        <taxon>Physalacriaceae</taxon>
        <taxon>Desarmillaria</taxon>
    </lineage>
</organism>
<dbReference type="EMBL" id="JAUEPS010000028">
    <property type="protein sequence ID" value="KAK0454015.1"/>
    <property type="molecule type" value="Genomic_DNA"/>
</dbReference>
<sequence length="318" mass="35931">MAIQADIPPDLTNRDKALMFQLLNAYLNSQILLMSLHGIYTRILAVTLWNIFINKCWLIQRALVVIIILLHVLSTIGVATNWSFLCSAFIENGQSFWTISLKLTNANQAAYWEGGIPSLMSTILADLYIMWCCWMVWGQCWLVVLLPILSLISATVLKIMEIYLEYTQTDASYEVFLILYISFTLAMTLWCTLLIIFCILTVIGVRHRAALVLYLAFFIHSDFGFYYLDSIAAIVRGVAPMLLVGKAVAGHTHPTEEHDESATVSTLHFQMAFQSSQPLQPSTSSFQESTVQSAVLEVDIEAQRERSDELMVVVERTQ</sequence>
<feature type="transmembrane region" description="Helical" evidence="1">
    <location>
        <begin position="31"/>
        <end position="52"/>
    </location>
</feature>
<comment type="caution">
    <text evidence="2">The sequence shown here is derived from an EMBL/GenBank/DDBJ whole genome shotgun (WGS) entry which is preliminary data.</text>
</comment>
<keyword evidence="1" id="KW-0812">Transmembrane</keyword>
<feature type="transmembrane region" description="Helical" evidence="1">
    <location>
        <begin position="210"/>
        <end position="228"/>
    </location>
</feature>
<dbReference type="GeneID" id="85362978"/>
<proteinExistence type="predicted"/>
<evidence type="ECO:0000313" key="2">
    <source>
        <dbReference type="EMBL" id="KAK0454015.1"/>
    </source>
</evidence>
<keyword evidence="1" id="KW-1133">Transmembrane helix</keyword>
<keyword evidence="1" id="KW-0472">Membrane</keyword>
<dbReference type="RefSeq" id="XP_060328403.1">
    <property type="nucleotide sequence ID" value="XM_060479430.1"/>
</dbReference>
<protein>
    <recommendedName>
        <fullName evidence="4">Transmembrane protein</fullName>
    </recommendedName>
</protein>